<sequence>MASMNLPPGYRFNPTAEELLMSYLLPRRNNEAVPGGSRIVRDVVLYGKYDPWTLFGVTDGSRECCFFVFTDLKKLSAKNGRPKPNGRKIRSAGSGVWSSRTVNDVKDGEGNVIGVDRYYVFSTGENKNKKQRRNGHGHWTMHEYCLVDSNGRCIDDLVVCVVACNTQIVIKHSDIGNSKKRIRTDPSSSASSVLEPQPEEVSEEEVDSGMRHRTRKKRGF</sequence>
<reference evidence="7 8" key="1">
    <citation type="journal article" date="2020" name="Nat. Commun.">
        <title>Genome of Tripterygium wilfordii and identification of cytochrome P450 involved in triptolide biosynthesis.</title>
        <authorList>
            <person name="Tu L."/>
            <person name="Su P."/>
            <person name="Zhang Z."/>
            <person name="Gao L."/>
            <person name="Wang J."/>
            <person name="Hu T."/>
            <person name="Zhou J."/>
            <person name="Zhang Y."/>
            <person name="Zhao Y."/>
            <person name="Liu Y."/>
            <person name="Song Y."/>
            <person name="Tong Y."/>
            <person name="Lu Y."/>
            <person name="Yang J."/>
            <person name="Xu C."/>
            <person name="Jia M."/>
            <person name="Peters R.J."/>
            <person name="Huang L."/>
            <person name="Gao W."/>
        </authorList>
    </citation>
    <scope>NUCLEOTIDE SEQUENCE [LARGE SCALE GENOMIC DNA]</scope>
    <source>
        <strain evidence="8">cv. XIE 37</strain>
        <tissue evidence="7">Leaf</tissue>
    </source>
</reference>
<dbReference type="AlphaFoldDB" id="A0A7J7BVW5"/>
<keyword evidence="4" id="KW-0539">Nucleus</keyword>
<dbReference type="Pfam" id="PF02365">
    <property type="entry name" value="NAM"/>
    <property type="match status" value="1"/>
</dbReference>
<feature type="compositionally biased region" description="Basic residues" evidence="5">
    <location>
        <begin position="211"/>
        <end position="220"/>
    </location>
</feature>
<name>A0A7J7BVW5_TRIWF</name>
<evidence type="ECO:0000313" key="7">
    <source>
        <dbReference type="EMBL" id="KAF5725767.1"/>
    </source>
</evidence>
<comment type="caution">
    <text evidence="7">The sequence shown here is derived from an EMBL/GenBank/DDBJ whole genome shotgun (WGS) entry which is preliminary data.</text>
</comment>
<dbReference type="InterPro" id="IPR036093">
    <property type="entry name" value="NAC_dom_sf"/>
</dbReference>
<feature type="domain" description="NAC" evidence="6">
    <location>
        <begin position="6"/>
        <end position="165"/>
    </location>
</feature>
<protein>
    <recommendedName>
        <fullName evidence="6">NAC domain-containing protein</fullName>
    </recommendedName>
</protein>
<keyword evidence="1" id="KW-0805">Transcription regulation</keyword>
<dbReference type="PANTHER" id="PTHR31719">
    <property type="entry name" value="NAC TRANSCRIPTION FACTOR 56"/>
    <property type="match status" value="1"/>
</dbReference>
<proteinExistence type="predicted"/>
<dbReference type="PROSITE" id="PS51005">
    <property type="entry name" value="NAC"/>
    <property type="match status" value="1"/>
</dbReference>
<evidence type="ECO:0000256" key="2">
    <source>
        <dbReference type="ARBA" id="ARBA00023125"/>
    </source>
</evidence>
<organism evidence="7 8">
    <name type="scientific">Tripterygium wilfordii</name>
    <name type="common">Thunder God vine</name>
    <dbReference type="NCBI Taxonomy" id="458696"/>
    <lineage>
        <taxon>Eukaryota</taxon>
        <taxon>Viridiplantae</taxon>
        <taxon>Streptophyta</taxon>
        <taxon>Embryophyta</taxon>
        <taxon>Tracheophyta</taxon>
        <taxon>Spermatophyta</taxon>
        <taxon>Magnoliopsida</taxon>
        <taxon>eudicotyledons</taxon>
        <taxon>Gunneridae</taxon>
        <taxon>Pentapetalae</taxon>
        <taxon>rosids</taxon>
        <taxon>fabids</taxon>
        <taxon>Celastrales</taxon>
        <taxon>Celastraceae</taxon>
        <taxon>Tripterygium</taxon>
    </lineage>
</organism>
<accession>A0A7J7BVW5</accession>
<keyword evidence="8" id="KW-1185">Reference proteome</keyword>
<dbReference type="SUPFAM" id="SSF101941">
    <property type="entry name" value="NAC domain"/>
    <property type="match status" value="1"/>
</dbReference>
<dbReference type="InterPro" id="IPR003441">
    <property type="entry name" value="NAC-dom"/>
</dbReference>
<dbReference type="PANTHER" id="PTHR31719:SF43">
    <property type="entry name" value="NAC TRANSCRIPTION FACTOR 56"/>
    <property type="match status" value="1"/>
</dbReference>
<evidence type="ECO:0000259" key="6">
    <source>
        <dbReference type="PROSITE" id="PS51005"/>
    </source>
</evidence>
<feature type="region of interest" description="Disordered" evidence="5">
    <location>
        <begin position="178"/>
        <end position="220"/>
    </location>
</feature>
<dbReference type="InParanoid" id="A0A7J7BVW5"/>
<evidence type="ECO:0000256" key="5">
    <source>
        <dbReference type="SAM" id="MobiDB-lite"/>
    </source>
</evidence>
<evidence type="ECO:0000256" key="1">
    <source>
        <dbReference type="ARBA" id="ARBA00023015"/>
    </source>
</evidence>
<dbReference type="GO" id="GO:0003677">
    <property type="term" value="F:DNA binding"/>
    <property type="evidence" value="ECO:0007669"/>
    <property type="project" value="UniProtKB-KW"/>
</dbReference>
<evidence type="ECO:0000256" key="4">
    <source>
        <dbReference type="ARBA" id="ARBA00023242"/>
    </source>
</evidence>
<dbReference type="Proteomes" id="UP000593562">
    <property type="component" value="Unassembled WGS sequence"/>
</dbReference>
<evidence type="ECO:0000256" key="3">
    <source>
        <dbReference type="ARBA" id="ARBA00023163"/>
    </source>
</evidence>
<dbReference type="Gene3D" id="2.170.150.80">
    <property type="entry name" value="NAC domain"/>
    <property type="match status" value="1"/>
</dbReference>
<keyword evidence="2" id="KW-0238">DNA-binding</keyword>
<feature type="compositionally biased region" description="Acidic residues" evidence="5">
    <location>
        <begin position="197"/>
        <end position="207"/>
    </location>
</feature>
<evidence type="ECO:0000313" key="8">
    <source>
        <dbReference type="Proteomes" id="UP000593562"/>
    </source>
</evidence>
<gene>
    <name evidence="7" type="ORF">HS088_TW23G00496</name>
</gene>
<dbReference type="EMBL" id="JAAARO010000023">
    <property type="protein sequence ID" value="KAF5725767.1"/>
    <property type="molecule type" value="Genomic_DNA"/>
</dbReference>
<keyword evidence="3" id="KW-0804">Transcription</keyword>
<dbReference type="GO" id="GO:0006355">
    <property type="term" value="P:regulation of DNA-templated transcription"/>
    <property type="evidence" value="ECO:0007669"/>
    <property type="project" value="InterPro"/>
</dbReference>